<feature type="transmembrane region" description="Helical" evidence="7">
    <location>
        <begin position="12"/>
        <end position="30"/>
    </location>
</feature>
<evidence type="ECO:0000256" key="3">
    <source>
        <dbReference type="ARBA" id="ARBA00022475"/>
    </source>
</evidence>
<keyword evidence="5 7" id="KW-1133">Transmembrane helix</keyword>
<sequence length="261" mass="29010">MNNLQTTNYAAAFLRGLLYLFPLVLLLAVWEFTASMGYVRPLFLPRLGAVITQFFVLLDNGEVIQPLAVSLYRAFAGLAIAAVIGTVIGMMMARLRWANWFFDPLVSLGFPSPKIVFIPLFILYFGIDHTSKILLVVLTCVFPMIIAVQQGASSVNRMIIWSAESMATSERSLFYRVILPASMPAVFTGVRITMPVALITAFTCEMVAGGGGVGAALIYAQRFFETPTVFVYIVLMLIVGIALDKLFLYARRWLIPWQQDD</sequence>
<keyword evidence="4 7" id="KW-0812">Transmembrane</keyword>
<dbReference type="GO" id="GO:0005886">
    <property type="term" value="C:plasma membrane"/>
    <property type="evidence" value="ECO:0007669"/>
    <property type="project" value="UniProtKB-SubCell"/>
</dbReference>
<dbReference type="KEGG" id="pus:CKA81_13100"/>
<accession>A0A410GEF3</accession>
<feature type="transmembrane region" description="Helical" evidence="7">
    <location>
        <begin position="173"/>
        <end position="190"/>
    </location>
</feature>
<dbReference type="AlphaFoldDB" id="A0A410GEF3"/>
<evidence type="ECO:0000256" key="5">
    <source>
        <dbReference type="ARBA" id="ARBA00022989"/>
    </source>
</evidence>
<reference evidence="9 10" key="1">
    <citation type="submission" date="2017-08" db="EMBL/GenBank/DDBJ databases">
        <authorList>
            <person name="Park S.-J."/>
            <person name="Kim H."/>
        </authorList>
    </citation>
    <scope>NUCLEOTIDE SEQUENCE [LARGE SCALE GENOMIC DNA]</scope>
    <source>
        <strain evidence="10">ye3</strain>
    </source>
</reference>
<dbReference type="OrthoDB" id="8859188at2"/>
<comment type="subcellular location">
    <subcellularLocation>
        <location evidence="1 7">Cell membrane</location>
        <topology evidence="1 7">Multi-pass membrane protein</topology>
    </subcellularLocation>
</comment>
<name>A0A410GEF3_9BURK</name>
<keyword evidence="2 7" id="KW-0813">Transport</keyword>
<evidence type="ECO:0000313" key="9">
    <source>
        <dbReference type="EMBL" id="QAA94671.1"/>
    </source>
</evidence>
<evidence type="ECO:0000313" key="10">
    <source>
        <dbReference type="Proteomes" id="UP000283474"/>
    </source>
</evidence>
<comment type="similarity">
    <text evidence="7">Belongs to the binding-protein-dependent transport system permease family.</text>
</comment>
<dbReference type="InterPro" id="IPR035906">
    <property type="entry name" value="MetI-like_sf"/>
</dbReference>
<feature type="transmembrane region" description="Helical" evidence="7">
    <location>
        <begin position="42"/>
        <end position="58"/>
    </location>
</feature>
<keyword evidence="10" id="KW-1185">Reference proteome</keyword>
<dbReference type="GO" id="GO:0055085">
    <property type="term" value="P:transmembrane transport"/>
    <property type="evidence" value="ECO:0007669"/>
    <property type="project" value="InterPro"/>
</dbReference>
<keyword evidence="6 7" id="KW-0472">Membrane</keyword>
<dbReference type="PANTHER" id="PTHR30151">
    <property type="entry name" value="ALKANE SULFONATE ABC TRANSPORTER-RELATED, MEMBRANE SUBUNIT"/>
    <property type="match status" value="1"/>
</dbReference>
<dbReference type="EMBL" id="CP022987">
    <property type="protein sequence ID" value="QAA94671.1"/>
    <property type="molecule type" value="Genomic_DNA"/>
</dbReference>
<dbReference type="Gene3D" id="1.10.3720.10">
    <property type="entry name" value="MetI-like"/>
    <property type="match status" value="1"/>
</dbReference>
<evidence type="ECO:0000256" key="2">
    <source>
        <dbReference type="ARBA" id="ARBA00022448"/>
    </source>
</evidence>
<evidence type="ECO:0000256" key="4">
    <source>
        <dbReference type="ARBA" id="ARBA00022692"/>
    </source>
</evidence>
<evidence type="ECO:0000256" key="1">
    <source>
        <dbReference type="ARBA" id="ARBA00004651"/>
    </source>
</evidence>
<keyword evidence="3" id="KW-1003">Cell membrane</keyword>
<dbReference type="PROSITE" id="PS50928">
    <property type="entry name" value="ABC_TM1"/>
    <property type="match status" value="1"/>
</dbReference>
<dbReference type="Proteomes" id="UP000283474">
    <property type="component" value="Chromosome"/>
</dbReference>
<organism evidence="9 10">
    <name type="scientific">Pollutimonas thiosulfatoxidans</name>
    <dbReference type="NCBI Taxonomy" id="2028345"/>
    <lineage>
        <taxon>Bacteria</taxon>
        <taxon>Pseudomonadati</taxon>
        <taxon>Pseudomonadota</taxon>
        <taxon>Betaproteobacteria</taxon>
        <taxon>Burkholderiales</taxon>
        <taxon>Alcaligenaceae</taxon>
        <taxon>Pollutimonas</taxon>
    </lineage>
</organism>
<protein>
    <recommendedName>
        <fullName evidence="8">ABC transmembrane type-1 domain-containing protein</fullName>
    </recommendedName>
</protein>
<dbReference type="SUPFAM" id="SSF161098">
    <property type="entry name" value="MetI-like"/>
    <property type="match status" value="1"/>
</dbReference>
<dbReference type="CDD" id="cd06261">
    <property type="entry name" value="TM_PBP2"/>
    <property type="match status" value="1"/>
</dbReference>
<dbReference type="RefSeq" id="WP_128355668.1">
    <property type="nucleotide sequence ID" value="NZ_CP022987.1"/>
</dbReference>
<feature type="transmembrane region" description="Helical" evidence="7">
    <location>
        <begin position="229"/>
        <end position="250"/>
    </location>
</feature>
<feature type="transmembrane region" description="Helical" evidence="7">
    <location>
        <begin position="196"/>
        <end position="220"/>
    </location>
</feature>
<gene>
    <name evidence="9" type="ORF">CKA81_13100</name>
</gene>
<dbReference type="PANTHER" id="PTHR30151:SF0">
    <property type="entry name" value="ABC TRANSPORTER PERMEASE PROTEIN MJ0413-RELATED"/>
    <property type="match status" value="1"/>
</dbReference>
<evidence type="ECO:0000256" key="6">
    <source>
        <dbReference type="ARBA" id="ARBA00023136"/>
    </source>
</evidence>
<evidence type="ECO:0000256" key="7">
    <source>
        <dbReference type="RuleBase" id="RU363032"/>
    </source>
</evidence>
<feature type="transmembrane region" description="Helical" evidence="7">
    <location>
        <begin position="133"/>
        <end position="152"/>
    </location>
</feature>
<feature type="domain" description="ABC transmembrane type-1" evidence="8">
    <location>
        <begin position="67"/>
        <end position="247"/>
    </location>
</feature>
<evidence type="ECO:0000259" key="8">
    <source>
        <dbReference type="PROSITE" id="PS50928"/>
    </source>
</evidence>
<dbReference type="InterPro" id="IPR000515">
    <property type="entry name" value="MetI-like"/>
</dbReference>
<proteinExistence type="inferred from homology"/>
<feature type="transmembrane region" description="Helical" evidence="7">
    <location>
        <begin position="105"/>
        <end position="127"/>
    </location>
</feature>
<feature type="transmembrane region" description="Helical" evidence="7">
    <location>
        <begin position="70"/>
        <end position="93"/>
    </location>
</feature>
<dbReference type="Pfam" id="PF00528">
    <property type="entry name" value="BPD_transp_1"/>
    <property type="match status" value="1"/>
</dbReference>